<proteinExistence type="predicted"/>
<accession>A0ABS2GIE5</accession>
<organism evidence="2 3">
    <name type="scientific">Veillonella magna</name>
    <dbReference type="NCBI Taxonomy" id="464322"/>
    <lineage>
        <taxon>Bacteria</taxon>
        <taxon>Bacillati</taxon>
        <taxon>Bacillota</taxon>
        <taxon>Negativicutes</taxon>
        <taxon>Veillonellales</taxon>
        <taxon>Veillonellaceae</taxon>
        <taxon>Veillonella</taxon>
    </lineage>
</organism>
<evidence type="ECO:0000313" key="3">
    <source>
        <dbReference type="Proteomes" id="UP000707138"/>
    </source>
</evidence>
<dbReference type="SUPFAM" id="SSF55469">
    <property type="entry name" value="FMN-dependent nitroreductase-like"/>
    <property type="match status" value="1"/>
</dbReference>
<evidence type="ECO:0000313" key="2">
    <source>
        <dbReference type="EMBL" id="MBM6913485.1"/>
    </source>
</evidence>
<dbReference type="InterPro" id="IPR000415">
    <property type="entry name" value="Nitroreductase-like"/>
</dbReference>
<dbReference type="Gene3D" id="3.40.109.10">
    <property type="entry name" value="NADH Oxidase"/>
    <property type="match status" value="1"/>
</dbReference>
<dbReference type="PANTHER" id="PTHR23026:SF123">
    <property type="entry name" value="NAD(P)H NITROREDUCTASE RV3131-RELATED"/>
    <property type="match status" value="1"/>
</dbReference>
<evidence type="ECO:0000259" key="1">
    <source>
        <dbReference type="Pfam" id="PF00881"/>
    </source>
</evidence>
<keyword evidence="3" id="KW-1185">Reference proteome</keyword>
<feature type="domain" description="Nitroreductase" evidence="1">
    <location>
        <begin position="6"/>
        <end position="166"/>
    </location>
</feature>
<dbReference type="InterPro" id="IPR050627">
    <property type="entry name" value="Nitroreductase/BluB"/>
</dbReference>
<dbReference type="Proteomes" id="UP000707138">
    <property type="component" value="Unassembled WGS sequence"/>
</dbReference>
<reference evidence="2 3" key="1">
    <citation type="journal article" date="2021" name="Sci. Rep.">
        <title>The distribution of antibiotic resistance genes in chicken gut microbiota commensals.</title>
        <authorList>
            <person name="Juricova H."/>
            <person name="Matiasovicova J."/>
            <person name="Kubasova T."/>
            <person name="Cejkova D."/>
            <person name="Rychlik I."/>
        </authorList>
    </citation>
    <scope>NUCLEOTIDE SEQUENCE [LARGE SCALE GENOMIC DNA]</scope>
    <source>
        <strain evidence="2 3">An537</strain>
    </source>
</reference>
<protein>
    <submittedName>
        <fullName evidence="2">Nitroreductase family protein</fullName>
    </submittedName>
</protein>
<dbReference type="EMBL" id="JACJLA010000021">
    <property type="protein sequence ID" value="MBM6913485.1"/>
    <property type="molecule type" value="Genomic_DNA"/>
</dbReference>
<sequence>MDMIAAKRRSIRRFTGESIDEMTIRELLVTAGRAPSGKNRQPWYFTVVTDKAKRELASILWQTAIDKESRGEVFGSLRISARAMEEAGAVILVGNRYAPLEQDYNDKRYRRVMDTQSIGAAIQTMLLAATEKGLGTLWICDVFQCEEEIQAWWGRKDELVAAIAIGVPAEAPYPRWREDVDTLTEWRSE</sequence>
<dbReference type="Pfam" id="PF00881">
    <property type="entry name" value="Nitroreductase"/>
    <property type="match status" value="1"/>
</dbReference>
<gene>
    <name evidence="2" type="ORF">H6A01_09170</name>
</gene>
<dbReference type="InterPro" id="IPR029479">
    <property type="entry name" value="Nitroreductase"/>
</dbReference>
<name>A0ABS2GIE5_9FIRM</name>
<comment type="caution">
    <text evidence="2">The sequence shown here is derived from an EMBL/GenBank/DDBJ whole genome shotgun (WGS) entry which is preliminary data.</text>
</comment>
<dbReference type="PANTHER" id="PTHR23026">
    <property type="entry name" value="NADPH NITROREDUCTASE"/>
    <property type="match status" value="1"/>
</dbReference>